<dbReference type="Gene3D" id="3.40.50.300">
    <property type="entry name" value="P-loop containing nucleotide triphosphate hydrolases"/>
    <property type="match status" value="1"/>
</dbReference>
<dbReference type="GO" id="GO:0005657">
    <property type="term" value="C:replication fork"/>
    <property type="evidence" value="ECO:0007669"/>
    <property type="project" value="InterPro"/>
</dbReference>
<dbReference type="EMBL" id="KQ257463">
    <property type="protein sequence ID" value="KNC97626.1"/>
    <property type="molecule type" value="Genomic_DNA"/>
</dbReference>
<evidence type="ECO:0000313" key="2">
    <source>
        <dbReference type="Proteomes" id="UP000053201"/>
    </source>
</evidence>
<name>A0A0L0H9E7_SPIPD</name>
<dbReference type="GO" id="GO:0005815">
    <property type="term" value="C:microtubule organizing center"/>
    <property type="evidence" value="ECO:0007669"/>
    <property type="project" value="TreeGrafter"/>
</dbReference>
<reference evidence="1 2" key="1">
    <citation type="submission" date="2009-08" db="EMBL/GenBank/DDBJ databases">
        <title>The Genome Sequence of Spizellomyces punctatus strain DAOM BR117.</title>
        <authorList>
            <consortium name="The Broad Institute Genome Sequencing Platform"/>
            <person name="Russ C."/>
            <person name="Cuomo C."/>
            <person name="Shea T."/>
            <person name="Young S.K."/>
            <person name="Zeng Q."/>
            <person name="Koehrsen M."/>
            <person name="Haas B."/>
            <person name="Borodovsky M."/>
            <person name="Guigo R."/>
            <person name="Alvarado L."/>
            <person name="Berlin A."/>
            <person name="Bochicchio J."/>
            <person name="Borenstein D."/>
            <person name="Chapman S."/>
            <person name="Chen Z."/>
            <person name="Engels R."/>
            <person name="Freedman E."/>
            <person name="Gellesch M."/>
            <person name="Goldberg J."/>
            <person name="Griggs A."/>
            <person name="Gujja S."/>
            <person name="Heiman D."/>
            <person name="Hepburn T."/>
            <person name="Howarth C."/>
            <person name="Jen D."/>
            <person name="Larson L."/>
            <person name="Lewis B."/>
            <person name="Mehta T."/>
            <person name="Park D."/>
            <person name="Pearson M."/>
            <person name="Roberts A."/>
            <person name="Saif S."/>
            <person name="Shenoy N."/>
            <person name="Sisk P."/>
            <person name="Stolte C."/>
            <person name="Sykes S."/>
            <person name="Thomson T."/>
            <person name="Walk T."/>
            <person name="White J."/>
            <person name="Yandava C."/>
            <person name="Burger G."/>
            <person name="Gray M.W."/>
            <person name="Holland P.W.H."/>
            <person name="King N."/>
            <person name="Lang F.B.F."/>
            <person name="Roger A.J."/>
            <person name="Ruiz-Trillo I."/>
            <person name="Lander E."/>
            <person name="Nusbaum C."/>
        </authorList>
    </citation>
    <scope>NUCLEOTIDE SEQUENCE [LARGE SCALE GENOMIC DNA]</scope>
    <source>
        <strain evidence="1 2">DAOM BR117</strain>
    </source>
</reference>
<dbReference type="GeneID" id="27690342"/>
<dbReference type="OrthoDB" id="420422at2759"/>
<dbReference type="InterPro" id="IPR027417">
    <property type="entry name" value="P-loop_NTPase"/>
</dbReference>
<keyword evidence="2" id="KW-1185">Reference proteome</keyword>
<dbReference type="AlphaFoldDB" id="A0A0L0H9E7"/>
<protein>
    <recommendedName>
        <fullName evidence="3">DNA recombination and repair protein Rad51-like C-terminal domain-containing protein</fullName>
    </recommendedName>
</protein>
<dbReference type="GO" id="GO:0000400">
    <property type="term" value="F:four-way junction DNA binding"/>
    <property type="evidence" value="ECO:0007669"/>
    <property type="project" value="TreeGrafter"/>
</dbReference>
<accession>A0A0L0H9E7</accession>
<dbReference type="eggNOG" id="KOG2859">
    <property type="taxonomic scope" value="Eukaryota"/>
</dbReference>
<dbReference type="Proteomes" id="UP000053201">
    <property type="component" value="Unassembled WGS sequence"/>
</dbReference>
<evidence type="ECO:0000313" key="1">
    <source>
        <dbReference type="EMBL" id="KNC97626.1"/>
    </source>
</evidence>
<dbReference type="InParanoid" id="A0A0L0H9E7"/>
<dbReference type="STRING" id="645134.A0A0L0H9E7"/>
<dbReference type="GO" id="GO:0042148">
    <property type="term" value="P:DNA strand invasion"/>
    <property type="evidence" value="ECO:0007669"/>
    <property type="project" value="TreeGrafter"/>
</dbReference>
<dbReference type="PANTHER" id="PTHR46644">
    <property type="entry name" value="DNA REPAIR PROTEIN XRCC2"/>
    <property type="match status" value="1"/>
</dbReference>
<evidence type="ECO:0008006" key="3">
    <source>
        <dbReference type="Google" id="ProtNLM"/>
    </source>
</evidence>
<organism evidence="1 2">
    <name type="scientific">Spizellomyces punctatus (strain DAOM BR117)</name>
    <dbReference type="NCBI Taxonomy" id="645134"/>
    <lineage>
        <taxon>Eukaryota</taxon>
        <taxon>Fungi</taxon>
        <taxon>Fungi incertae sedis</taxon>
        <taxon>Chytridiomycota</taxon>
        <taxon>Chytridiomycota incertae sedis</taxon>
        <taxon>Chytridiomycetes</taxon>
        <taxon>Spizellomycetales</taxon>
        <taxon>Spizellomycetaceae</taxon>
        <taxon>Spizellomyces</taxon>
    </lineage>
</organism>
<dbReference type="PANTHER" id="PTHR46644:SF2">
    <property type="entry name" value="DNA REPAIR PROTEIN XRCC2"/>
    <property type="match status" value="1"/>
</dbReference>
<dbReference type="GO" id="GO:0000724">
    <property type="term" value="P:double-strand break repair via homologous recombination"/>
    <property type="evidence" value="ECO:0007669"/>
    <property type="project" value="InterPro"/>
</dbReference>
<dbReference type="SUPFAM" id="SSF52540">
    <property type="entry name" value="P-loop containing nucleoside triphosphate hydrolases"/>
    <property type="match status" value="1"/>
</dbReference>
<dbReference type="InterPro" id="IPR030547">
    <property type="entry name" value="XRCC2"/>
</dbReference>
<gene>
    <name evidence="1" type="ORF">SPPG_07094</name>
</gene>
<dbReference type="VEuPathDB" id="FungiDB:SPPG_07094"/>
<dbReference type="GO" id="GO:0033063">
    <property type="term" value="C:Rad51B-Rad51C-Rad51D-XRCC2 complex"/>
    <property type="evidence" value="ECO:0007669"/>
    <property type="project" value="InterPro"/>
</dbReference>
<proteinExistence type="predicted"/>
<dbReference type="RefSeq" id="XP_016605666.1">
    <property type="nucleotide sequence ID" value="XM_016755275.1"/>
</dbReference>
<sequence length="291" mass="32478">MESKLRLQRFPMIMGDANPQHKQQQQQEHLQQLPSILSGIECDTALSLFACYQRNSPLVLAPGLPTVHVGELVDISGAQGCGKTQLLMQLSALAVLPATWTPPSATDAIPLRGSATPVLLIDVDLRFSLSQLASFMRAHIQLCISPTSVSQASLTALINSSLSRLHICRPTSPLQMLATLLNAPKSFILERDTLSSLVIIDGYSTYYWFNRFDDYDINKSSAGQPSMHRAIARALRRLKQEYACGVIVTRGERVRSRHGDFVASRDTVWTSLVDRFVAVWKEQEKVRWKEM</sequence>